<name>A0A5C8ZAD6_9GAMM</name>
<dbReference type="Pfam" id="PF13406">
    <property type="entry name" value="SLT_2"/>
    <property type="match status" value="1"/>
</dbReference>
<evidence type="ECO:0000256" key="1">
    <source>
        <dbReference type="PIRSR" id="PIRSR611757-1"/>
    </source>
</evidence>
<protein>
    <submittedName>
        <fullName evidence="4">Lytic murein transglycosylase B</fullName>
    </submittedName>
</protein>
<dbReference type="GO" id="GO:0009253">
    <property type="term" value="P:peptidoglycan catabolic process"/>
    <property type="evidence" value="ECO:0007669"/>
    <property type="project" value="TreeGrafter"/>
</dbReference>
<keyword evidence="2" id="KW-0732">Signal</keyword>
<dbReference type="EMBL" id="VKAD01000001">
    <property type="protein sequence ID" value="TXR54249.1"/>
    <property type="molecule type" value="Genomic_DNA"/>
</dbReference>
<dbReference type="InterPro" id="IPR043426">
    <property type="entry name" value="MltB-like"/>
</dbReference>
<dbReference type="InterPro" id="IPR011757">
    <property type="entry name" value="Lytic_transglycosylase_MltB"/>
</dbReference>
<dbReference type="PANTHER" id="PTHR30163:SF9">
    <property type="entry name" value="MEMBRANE-BOUND LYTIC MUREIN TRANSGLYCOSYLASE B"/>
    <property type="match status" value="1"/>
</dbReference>
<feature type="active site" evidence="1">
    <location>
        <position position="119"/>
    </location>
</feature>
<dbReference type="OrthoDB" id="9772911at2"/>
<dbReference type="RefSeq" id="WP_147713647.1">
    <property type="nucleotide sequence ID" value="NZ_VKAD01000001.1"/>
</dbReference>
<dbReference type="Gene3D" id="1.10.530.10">
    <property type="match status" value="1"/>
</dbReference>
<reference evidence="4 5" key="1">
    <citation type="submission" date="2019-07" db="EMBL/GenBank/DDBJ databases">
        <title>Reinekea sp. strain SSH23 genome sequencing and assembly.</title>
        <authorList>
            <person name="Kim I."/>
        </authorList>
    </citation>
    <scope>NUCLEOTIDE SEQUENCE [LARGE SCALE GENOMIC DNA]</scope>
    <source>
        <strain evidence="4 5">SSH23</strain>
    </source>
</reference>
<dbReference type="Proteomes" id="UP000321764">
    <property type="component" value="Unassembled WGS sequence"/>
</dbReference>
<dbReference type="AlphaFoldDB" id="A0A5C8ZAD6"/>
<feature type="chain" id="PRO_5023145363" evidence="2">
    <location>
        <begin position="18"/>
        <end position="319"/>
    </location>
</feature>
<gene>
    <name evidence="4" type="primary">mltB</name>
    <name evidence="4" type="ORF">FME95_06855</name>
</gene>
<dbReference type="InterPro" id="IPR023346">
    <property type="entry name" value="Lysozyme-like_dom_sf"/>
</dbReference>
<feature type="signal peptide" evidence="2">
    <location>
        <begin position="1"/>
        <end position="17"/>
    </location>
</feature>
<dbReference type="InterPro" id="IPR031304">
    <property type="entry name" value="SLT_2"/>
</dbReference>
<evidence type="ECO:0000313" key="5">
    <source>
        <dbReference type="Proteomes" id="UP000321764"/>
    </source>
</evidence>
<dbReference type="SUPFAM" id="SSF53955">
    <property type="entry name" value="Lysozyme-like"/>
    <property type="match status" value="1"/>
</dbReference>
<keyword evidence="5" id="KW-1185">Reference proteome</keyword>
<accession>A0A5C8ZAD6</accession>
<sequence>MRLFCILASLTLNSALAENFLAYERAQKVVDELVDEHQIDRALAESWMAAGTVQESNAQKLSAPAEKTRTYAQYRPMFVSTETVRNGRRFLEHNAVLLKKAEDKYGVPAEIITAIIGIESRYGASKGRHNTFDSLGSLAVIESRRSNYFQREWKRFIVNSVEQGMDPRAMKGSYAGATGYPQFMPTSYQAYAVDHDEDGDINIWDDPYDAIGSVANYLRKNGWRPGEYIVSNVELSGDFEKVKMNSFDRDRTLASVQALGWQPELLQDPSSLVFPIRLDGEDGKEYWLGYKNFWAISRYNRSIPYSMAVFHLAEALVEP</sequence>
<comment type="caution">
    <text evidence="4">The sequence shown here is derived from an EMBL/GenBank/DDBJ whole genome shotgun (WGS) entry which is preliminary data.</text>
</comment>
<dbReference type="CDD" id="cd13399">
    <property type="entry name" value="Slt35-like"/>
    <property type="match status" value="1"/>
</dbReference>
<dbReference type="GO" id="GO:0008933">
    <property type="term" value="F:peptidoglycan lytic transglycosylase activity"/>
    <property type="evidence" value="ECO:0007669"/>
    <property type="project" value="TreeGrafter"/>
</dbReference>
<evidence type="ECO:0000259" key="3">
    <source>
        <dbReference type="Pfam" id="PF13406"/>
    </source>
</evidence>
<dbReference type="NCBIfam" id="TIGR02282">
    <property type="entry name" value="MltB"/>
    <property type="match status" value="1"/>
</dbReference>
<organism evidence="4 5">
    <name type="scientific">Reinekea thalattae</name>
    <dbReference type="NCBI Taxonomy" id="2593301"/>
    <lineage>
        <taxon>Bacteria</taxon>
        <taxon>Pseudomonadati</taxon>
        <taxon>Pseudomonadota</taxon>
        <taxon>Gammaproteobacteria</taxon>
        <taxon>Oceanospirillales</taxon>
        <taxon>Saccharospirillaceae</taxon>
        <taxon>Reinekea</taxon>
    </lineage>
</organism>
<proteinExistence type="predicted"/>
<evidence type="ECO:0000256" key="2">
    <source>
        <dbReference type="SAM" id="SignalP"/>
    </source>
</evidence>
<feature type="domain" description="Transglycosylase SLT" evidence="3">
    <location>
        <begin position="27"/>
        <end position="314"/>
    </location>
</feature>
<evidence type="ECO:0000313" key="4">
    <source>
        <dbReference type="EMBL" id="TXR54249.1"/>
    </source>
</evidence>
<dbReference type="Gene3D" id="1.10.8.350">
    <property type="entry name" value="Bacterial muramidase"/>
    <property type="match status" value="1"/>
</dbReference>
<dbReference type="PANTHER" id="PTHR30163">
    <property type="entry name" value="MEMBRANE-BOUND LYTIC MUREIN TRANSGLYCOSYLASE B"/>
    <property type="match status" value="1"/>
</dbReference>